<evidence type="ECO:0000313" key="2">
    <source>
        <dbReference type="Proteomes" id="UP000093309"/>
    </source>
</evidence>
<comment type="caution">
    <text evidence="1">The sequence shown here is derived from an EMBL/GenBank/DDBJ whole genome shotgun (WGS) entry which is preliminary data.</text>
</comment>
<organism evidence="1 2">
    <name type="scientific">Paenibacillus pectinilyticus</name>
    <dbReference type="NCBI Taxonomy" id="512399"/>
    <lineage>
        <taxon>Bacteria</taxon>
        <taxon>Bacillati</taxon>
        <taxon>Bacillota</taxon>
        <taxon>Bacilli</taxon>
        <taxon>Bacillales</taxon>
        <taxon>Paenibacillaceae</taxon>
        <taxon>Paenibacillus</taxon>
    </lineage>
</organism>
<reference evidence="2" key="1">
    <citation type="submission" date="2016-05" db="EMBL/GenBank/DDBJ databases">
        <title>Paenibacillus oryzae. sp. nov., isolated from the rice root.</title>
        <authorList>
            <person name="Zhang J."/>
            <person name="Zhang X."/>
        </authorList>
    </citation>
    <scope>NUCLEOTIDE SEQUENCE [LARGE SCALE GENOMIC DNA]</scope>
    <source>
        <strain evidence="2">KCTC13222</strain>
    </source>
</reference>
<dbReference type="AlphaFoldDB" id="A0A1C0ZXK7"/>
<dbReference type="RefSeq" id="WP_065854704.1">
    <property type="nucleotide sequence ID" value="NZ_LYPC01000026.1"/>
</dbReference>
<proteinExistence type="predicted"/>
<keyword evidence="2" id="KW-1185">Reference proteome</keyword>
<dbReference type="OrthoDB" id="9794572at2"/>
<evidence type="ECO:0008006" key="3">
    <source>
        <dbReference type="Google" id="ProtNLM"/>
    </source>
</evidence>
<accession>A0A1C0ZXK7</accession>
<gene>
    <name evidence="1" type="ORF">A8709_20945</name>
</gene>
<dbReference type="Proteomes" id="UP000093309">
    <property type="component" value="Unassembled WGS sequence"/>
</dbReference>
<name>A0A1C0ZXK7_9BACL</name>
<sequence>MREGQTVDCSFQFGLNFRGRLTAWVAYEWDMTGYVMIAKDMIGNICGEYHGGILARSKDGGNWEASEGEKSYTRRIKWDDGTEQVMGSLERPFILFENNEPTHMFFATADGPGEFTKAANTWNMVIPLKRNES</sequence>
<evidence type="ECO:0000313" key="1">
    <source>
        <dbReference type="EMBL" id="OCT12809.1"/>
    </source>
</evidence>
<dbReference type="EMBL" id="LYPC01000026">
    <property type="protein sequence ID" value="OCT12809.1"/>
    <property type="molecule type" value="Genomic_DNA"/>
</dbReference>
<dbReference type="STRING" id="512399.A8709_20945"/>
<protein>
    <recommendedName>
        <fullName evidence="3">Glycosyl hydrolase family 32 N-terminal domain-containing protein</fullName>
    </recommendedName>
</protein>